<evidence type="ECO:0000256" key="1">
    <source>
        <dbReference type="SAM" id="Phobius"/>
    </source>
</evidence>
<dbReference type="Gene3D" id="2.60.120.260">
    <property type="entry name" value="Galactose-binding domain-like"/>
    <property type="match status" value="1"/>
</dbReference>
<dbReference type="PATRIC" id="fig|1237085.11.peg.3188"/>
<dbReference type="PANTHER" id="PTHR42852">
    <property type="entry name" value="THIOL:DISULFIDE INTERCHANGE PROTEIN DSBE"/>
    <property type="match status" value="1"/>
</dbReference>
<dbReference type="GO" id="GO:0016209">
    <property type="term" value="F:antioxidant activity"/>
    <property type="evidence" value="ECO:0007669"/>
    <property type="project" value="InterPro"/>
</dbReference>
<proteinExistence type="predicted"/>
<feature type="transmembrane region" description="Helical" evidence="1">
    <location>
        <begin position="6"/>
        <end position="26"/>
    </location>
</feature>
<dbReference type="SUPFAM" id="SSF52833">
    <property type="entry name" value="Thioredoxin-like"/>
    <property type="match status" value="1"/>
</dbReference>
<gene>
    <name evidence="3" type="ordered locus">Ngar_c32030</name>
</gene>
<dbReference type="InterPro" id="IPR041017">
    <property type="entry name" value="Thioredoxin_10"/>
</dbReference>
<organism evidence="3 4">
    <name type="scientific">Nitrososphaera gargensis (strain Ga9.2)</name>
    <dbReference type="NCBI Taxonomy" id="1237085"/>
    <lineage>
        <taxon>Archaea</taxon>
        <taxon>Nitrososphaerota</taxon>
        <taxon>Nitrososphaeria</taxon>
        <taxon>Nitrososphaerales</taxon>
        <taxon>Nitrososphaeraceae</taxon>
        <taxon>Nitrososphaera</taxon>
    </lineage>
</organism>
<dbReference type="Pfam" id="PF17991">
    <property type="entry name" value="Thioredoxin_10"/>
    <property type="match status" value="1"/>
</dbReference>
<feature type="domain" description="Thioredoxin" evidence="2">
    <location>
        <begin position="60"/>
        <end position="205"/>
    </location>
</feature>
<dbReference type="STRING" id="1237085.Ngar_c32030"/>
<dbReference type="CDD" id="cd03012">
    <property type="entry name" value="TlpA_like_DipZ_like"/>
    <property type="match status" value="1"/>
</dbReference>
<evidence type="ECO:0000313" key="3">
    <source>
        <dbReference type="EMBL" id="AFU60119.1"/>
    </source>
</evidence>
<dbReference type="Proteomes" id="UP000008037">
    <property type="component" value="Chromosome"/>
</dbReference>
<dbReference type="GO" id="GO:0016491">
    <property type="term" value="F:oxidoreductase activity"/>
    <property type="evidence" value="ECO:0007669"/>
    <property type="project" value="InterPro"/>
</dbReference>
<name>K0INX2_NITGG</name>
<dbReference type="Gene3D" id="3.40.30.10">
    <property type="entry name" value="Glutaredoxin"/>
    <property type="match status" value="1"/>
</dbReference>
<keyword evidence="4" id="KW-1185">Reference proteome</keyword>
<dbReference type="InParanoid" id="K0INX2"/>
<dbReference type="KEGG" id="nga:Ngar_c32030"/>
<dbReference type="HOGENOM" id="CLU_044955_0_0_2"/>
<dbReference type="InterPro" id="IPR036249">
    <property type="entry name" value="Thioredoxin-like_sf"/>
</dbReference>
<keyword evidence="1" id="KW-1133">Transmembrane helix</keyword>
<keyword evidence="1" id="KW-0472">Membrane</keyword>
<dbReference type="InterPro" id="IPR000866">
    <property type="entry name" value="AhpC/TSA"/>
</dbReference>
<dbReference type="GO" id="GO:0016853">
    <property type="term" value="F:isomerase activity"/>
    <property type="evidence" value="ECO:0007669"/>
    <property type="project" value="UniProtKB-KW"/>
</dbReference>
<dbReference type="Pfam" id="PF00578">
    <property type="entry name" value="AhpC-TSA"/>
    <property type="match status" value="1"/>
</dbReference>
<dbReference type="InterPro" id="IPR050553">
    <property type="entry name" value="Thioredoxin_ResA/DsbE_sf"/>
</dbReference>
<dbReference type="PROSITE" id="PS51352">
    <property type="entry name" value="THIOREDOXIN_2"/>
    <property type="match status" value="1"/>
</dbReference>
<evidence type="ECO:0000259" key="2">
    <source>
        <dbReference type="PROSITE" id="PS51352"/>
    </source>
</evidence>
<accession>K0INX2</accession>
<sequence length="388" mass="42891">MNTDNLSALAVGVGVVALIAGFGVYFNNPDLNKAASGQQKNFVPAAIIENGTVTEVQIDKSQFKLAPELAQISGYINTDLVTLADLRGKVVLIDFWTYSCINCIRTIPYLNAWYEKYADDGLVIVGVHTPEFEFEKDYDNVKAAVEKFGIKYPVAQDNDKGTWKAYENRYWPRKYLVDNEGYIRYDHIGEGSYAETEKVIQSLLLERAAYMGITNTTTPLDQSISNPKNAQSVNFGRIDTPELYFGYQFARAPLGNPEGFRPDQTVKYTIPEDTTTILPNRIYLDGGWKNNADHMELQSETGRVVLSYSAKAVNIVAGGSSGSVLYISEDGSSLTGSSSRGADVSEDGTIAIDGQKLYNLAMHENYGKHQLVINVKGKGFEIYTFTFG</sequence>
<reference evidence="3 4" key="1">
    <citation type="journal article" date="2012" name="Environ. Microbiol.">
        <title>The genome of the ammonia-oxidizing Candidatus Nitrososphaera gargensis: insights into metabolic versatility and environmental adaptations.</title>
        <authorList>
            <person name="Spang A."/>
            <person name="Poehlein A."/>
            <person name="Offre P."/>
            <person name="Zumbragel S."/>
            <person name="Haider S."/>
            <person name="Rychlik N."/>
            <person name="Nowka B."/>
            <person name="Schmeisser C."/>
            <person name="Lebedeva E.V."/>
            <person name="Rattei T."/>
            <person name="Bohm C."/>
            <person name="Schmid M."/>
            <person name="Galushko A."/>
            <person name="Hatzenpichler R."/>
            <person name="Weinmaier T."/>
            <person name="Daniel R."/>
            <person name="Schleper C."/>
            <person name="Spieck E."/>
            <person name="Streit W."/>
            <person name="Wagner M."/>
        </authorList>
    </citation>
    <scope>NUCLEOTIDE SEQUENCE [LARGE SCALE GENOMIC DNA]</scope>
    <source>
        <strain evidence="4">Ga9.2</strain>
    </source>
</reference>
<dbReference type="InterPro" id="IPR013766">
    <property type="entry name" value="Thioredoxin_domain"/>
</dbReference>
<dbReference type="PANTHER" id="PTHR42852:SF13">
    <property type="entry name" value="PROTEIN DIPZ"/>
    <property type="match status" value="1"/>
</dbReference>
<evidence type="ECO:0000313" key="4">
    <source>
        <dbReference type="Proteomes" id="UP000008037"/>
    </source>
</evidence>
<dbReference type="RefSeq" id="WP_015020652.1">
    <property type="nucleotide sequence ID" value="NC_018719.1"/>
</dbReference>
<dbReference type="OrthoDB" id="9006at2157"/>
<protein>
    <submittedName>
        <fullName evidence="3">Thiol-disulfide isomerase</fullName>
    </submittedName>
</protein>
<dbReference type="AlphaFoldDB" id="K0INX2"/>
<dbReference type="GeneID" id="13797013"/>
<dbReference type="EMBL" id="CP002408">
    <property type="protein sequence ID" value="AFU60119.1"/>
    <property type="molecule type" value="Genomic_DNA"/>
</dbReference>
<dbReference type="BioCyc" id="CNIT1237085:G1324-3203-MONOMER"/>
<keyword evidence="3" id="KW-0413">Isomerase</keyword>
<keyword evidence="1" id="KW-0812">Transmembrane</keyword>